<organism evidence="1">
    <name type="scientific">Pandoravirus neocaledonia</name>
    <dbReference type="NCBI Taxonomy" id="2107708"/>
    <lineage>
        <taxon>Viruses</taxon>
        <taxon>Pandoravirus</taxon>
    </lineage>
</organism>
<dbReference type="GeneID" id="36842757"/>
<dbReference type="RefSeq" id="YP_009482047.1">
    <property type="nucleotide sequence ID" value="NC_037666.1"/>
</dbReference>
<dbReference type="Proteomes" id="UP000249287">
    <property type="component" value="Segment"/>
</dbReference>
<accession>A0A2U7UC76</accession>
<name>A0A2U7UC76_9VIRU</name>
<sequence>MLPSPCAGCTPAYEEALPTEVQCAIMVHLADSDPKSALRMASTSRQQANVLHSLRSRLAAANTLLVAVDNVVPTAADYLRAHVALGARDPHGSVLLWLLEAFVRFLFSEPCARLCSHVHDDRSGAHTIDCVADDPSLGDVRRRVRAWYQWLAMPLRGRAVDGAGQTPIDLLFARCARCPRRRDACLDSDLWYLRREAIRLGHAWYGHVPGHFINQGVRQCLVSRHGLLVRAGRLRPADFTEVFRPRFCMVPSDSGPMLVIAIDTPEMDALLGVRWKIVARAPKKHEKEINLLMQRRLRCARCWCCATPWPSTVLVPRGLSEYDSRHWRGHV</sequence>
<gene>
    <name evidence="1" type="ORF">pneo_cds_437</name>
</gene>
<dbReference type="EMBL" id="MG011690">
    <property type="protein sequence ID" value="AVK76044.1"/>
    <property type="molecule type" value="Genomic_DNA"/>
</dbReference>
<proteinExistence type="predicted"/>
<reference evidence="1" key="1">
    <citation type="journal article" date="2018" name="Nat. Commun.">
        <title>Diversity and evolution of the emerging Pandoraviridae family.</title>
        <authorList>
            <person name="Legendre M."/>
            <person name="Fabre E."/>
            <person name="Poirot O."/>
            <person name="Jeudy S."/>
            <person name="Lartigue A."/>
            <person name="Alempic J.M."/>
            <person name="Beucher L."/>
            <person name="Philippe N."/>
            <person name="Bertaux L."/>
            <person name="Christo-Foroux E."/>
            <person name="Labadie K."/>
            <person name="Coute Y."/>
            <person name="Abergel C."/>
            <person name="Claverie J.M."/>
        </authorList>
    </citation>
    <scope>NUCLEOTIDE SEQUENCE [LARGE SCALE GENOMIC DNA]</scope>
    <source>
        <strain evidence="1">Neocaledonia</strain>
    </source>
</reference>
<dbReference type="KEGG" id="vg:36842757"/>
<protein>
    <submittedName>
        <fullName evidence="1">Uncharacterized protein</fullName>
    </submittedName>
</protein>
<evidence type="ECO:0000313" key="1">
    <source>
        <dbReference type="EMBL" id="AVK76044.1"/>
    </source>
</evidence>